<dbReference type="AlphaFoldDB" id="A0A4R6U1H6"/>
<dbReference type="Pfam" id="PF04851">
    <property type="entry name" value="ResIII"/>
    <property type="match status" value="1"/>
</dbReference>
<reference evidence="6 7" key="1">
    <citation type="submission" date="2019-03" db="EMBL/GenBank/DDBJ databases">
        <title>Genomic Encyclopedia of Type Strains, Phase IV (KMG-IV): sequencing the most valuable type-strain genomes for metagenomic binning, comparative biology and taxonomic classification.</title>
        <authorList>
            <person name="Goeker M."/>
        </authorList>
    </citation>
    <scope>NUCLEOTIDE SEQUENCE [LARGE SCALE GENOMIC DNA]</scope>
    <source>
        <strain evidence="6 7">DSM 28697</strain>
    </source>
</reference>
<evidence type="ECO:0000259" key="4">
    <source>
        <dbReference type="PROSITE" id="PS51192"/>
    </source>
</evidence>
<dbReference type="RefSeq" id="WP_243740202.1">
    <property type="nucleotide sequence ID" value="NZ_SNYJ01000015.1"/>
</dbReference>
<dbReference type="Proteomes" id="UP000295632">
    <property type="component" value="Unassembled WGS sequence"/>
</dbReference>
<dbReference type="GO" id="GO:0003677">
    <property type="term" value="F:DNA binding"/>
    <property type="evidence" value="ECO:0007669"/>
    <property type="project" value="UniProtKB-KW"/>
</dbReference>
<dbReference type="InterPro" id="IPR001650">
    <property type="entry name" value="Helicase_C-like"/>
</dbReference>
<accession>A0A4R6U1H6</accession>
<evidence type="ECO:0000256" key="3">
    <source>
        <dbReference type="ARBA" id="ARBA00023125"/>
    </source>
</evidence>
<dbReference type="InterPro" id="IPR027417">
    <property type="entry name" value="P-loop_NTPase"/>
</dbReference>
<dbReference type="GO" id="GO:0006270">
    <property type="term" value="P:DNA replication initiation"/>
    <property type="evidence" value="ECO:0007669"/>
    <property type="project" value="TreeGrafter"/>
</dbReference>
<proteinExistence type="predicted"/>
<name>A0A4R6U1H6_9BACI</name>
<comment type="caution">
    <text evidence="6">The sequence shown here is derived from an EMBL/GenBank/DDBJ whole genome shotgun (WGS) entry which is preliminary data.</text>
</comment>
<dbReference type="PROSITE" id="PS51194">
    <property type="entry name" value="HELICASE_CTER"/>
    <property type="match status" value="1"/>
</dbReference>
<dbReference type="EMBL" id="SNYJ01000015">
    <property type="protein sequence ID" value="TDQ36924.1"/>
    <property type="molecule type" value="Genomic_DNA"/>
</dbReference>
<protein>
    <submittedName>
        <fullName evidence="6">Competence protein ComFA</fullName>
    </submittedName>
</protein>
<dbReference type="InterPro" id="IPR014001">
    <property type="entry name" value="Helicase_ATP-bd"/>
</dbReference>
<dbReference type="PANTHER" id="PTHR30580">
    <property type="entry name" value="PRIMOSOMAL PROTEIN N"/>
    <property type="match status" value="1"/>
</dbReference>
<dbReference type="PROSITE" id="PS51192">
    <property type="entry name" value="HELICASE_ATP_BIND_1"/>
    <property type="match status" value="1"/>
</dbReference>
<evidence type="ECO:0000256" key="1">
    <source>
        <dbReference type="ARBA" id="ARBA00022741"/>
    </source>
</evidence>
<keyword evidence="7" id="KW-1185">Reference proteome</keyword>
<dbReference type="PANTHER" id="PTHR30580:SF1">
    <property type="entry name" value="COMF OPERON PROTEIN 1"/>
    <property type="match status" value="1"/>
</dbReference>
<dbReference type="Gene3D" id="3.40.50.300">
    <property type="entry name" value="P-loop containing nucleotide triphosphate hydrolases"/>
    <property type="match status" value="2"/>
</dbReference>
<organism evidence="6 7">
    <name type="scientific">Aureibacillus halotolerans</name>
    <dbReference type="NCBI Taxonomy" id="1508390"/>
    <lineage>
        <taxon>Bacteria</taxon>
        <taxon>Bacillati</taxon>
        <taxon>Bacillota</taxon>
        <taxon>Bacilli</taxon>
        <taxon>Bacillales</taxon>
        <taxon>Bacillaceae</taxon>
        <taxon>Aureibacillus</taxon>
    </lineage>
</organism>
<evidence type="ECO:0000313" key="6">
    <source>
        <dbReference type="EMBL" id="TDQ36924.1"/>
    </source>
</evidence>
<dbReference type="SUPFAM" id="SSF52540">
    <property type="entry name" value="P-loop containing nucleoside triphosphate hydrolases"/>
    <property type="match status" value="1"/>
</dbReference>
<dbReference type="SMART" id="SM00487">
    <property type="entry name" value="DEXDc"/>
    <property type="match status" value="1"/>
</dbReference>
<keyword evidence="1" id="KW-0547">Nucleotide-binding</keyword>
<dbReference type="GO" id="GO:0043138">
    <property type="term" value="F:3'-5' DNA helicase activity"/>
    <property type="evidence" value="ECO:0007669"/>
    <property type="project" value="TreeGrafter"/>
</dbReference>
<dbReference type="InterPro" id="IPR006935">
    <property type="entry name" value="Helicase/UvrB_N"/>
</dbReference>
<evidence type="ECO:0000256" key="2">
    <source>
        <dbReference type="ARBA" id="ARBA00022840"/>
    </source>
</evidence>
<keyword evidence="3" id="KW-0238">DNA-binding</keyword>
<dbReference type="GO" id="GO:0005524">
    <property type="term" value="F:ATP binding"/>
    <property type="evidence" value="ECO:0007669"/>
    <property type="project" value="UniProtKB-KW"/>
</dbReference>
<evidence type="ECO:0000313" key="7">
    <source>
        <dbReference type="Proteomes" id="UP000295632"/>
    </source>
</evidence>
<sequence length="465" mass="52275">MSFHTCPSLQLPKESSNHTDVVAGRQYLATELSAWPSLPQSSTIVDSVKVINEHPVCQRCGNEDNERFASHICACCQRPITYCRACIQMGRCDTCTPLLRWSARQPDKERQIVECRMTWSESLSPAQAHASQRICDTISSNKTICVWAVCGSGKTEMLFHGIQQALRLQKRVCIATPRSDVVRELAPRLRAVFPDTPLAALYAGTEDQAAQHPLIVCTTHQLLRFYHAFDIMIIDEIDAFPFSFDQKLRYAAEHAAKLVSSKIYLTATPDKDMKKQLKEGRLEAVKIPARYHRHPLPLPTPVWMLPADKQLRAGKVPFRLKWHLKQWLQKKVPVFLFVPTRGDVPMMVNALRQVTPNVAGVHSQDPERIPKVQQFRSGELDILVTTTILERGVTIPGVAVVVFKAHEDVFTESALVQISGRVGRSADRPNGDILFFHEGTTKEMEAAILHIHEMNRLAKAEGLIG</sequence>
<feature type="domain" description="Helicase ATP-binding" evidence="4">
    <location>
        <begin position="135"/>
        <end position="287"/>
    </location>
</feature>
<dbReference type="GO" id="GO:0006302">
    <property type="term" value="P:double-strand break repair"/>
    <property type="evidence" value="ECO:0007669"/>
    <property type="project" value="TreeGrafter"/>
</dbReference>
<dbReference type="Pfam" id="PF00271">
    <property type="entry name" value="Helicase_C"/>
    <property type="match status" value="1"/>
</dbReference>
<evidence type="ECO:0000259" key="5">
    <source>
        <dbReference type="PROSITE" id="PS51194"/>
    </source>
</evidence>
<keyword evidence="2" id="KW-0067">ATP-binding</keyword>
<dbReference type="GO" id="GO:0006310">
    <property type="term" value="P:DNA recombination"/>
    <property type="evidence" value="ECO:0007669"/>
    <property type="project" value="TreeGrafter"/>
</dbReference>
<dbReference type="GO" id="GO:0016787">
    <property type="term" value="F:hydrolase activity"/>
    <property type="evidence" value="ECO:0007669"/>
    <property type="project" value="InterPro"/>
</dbReference>
<dbReference type="SMART" id="SM00490">
    <property type="entry name" value="HELICc"/>
    <property type="match status" value="1"/>
</dbReference>
<gene>
    <name evidence="6" type="ORF">EV213_11517</name>
</gene>
<feature type="domain" description="Helicase C-terminal" evidence="5">
    <location>
        <begin position="319"/>
        <end position="465"/>
    </location>
</feature>